<evidence type="ECO:0008006" key="4">
    <source>
        <dbReference type="Google" id="ProtNLM"/>
    </source>
</evidence>
<evidence type="ECO:0000313" key="3">
    <source>
        <dbReference type="Proteomes" id="UP000078561"/>
    </source>
</evidence>
<dbReference type="Proteomes" id="UP000078561">
    <property type="component" value="Unassembled WGS sequence"/>
</dbReference>
<keyword evidence="3" id="KW-1185">Reference proteome</keyword>
<dbReference type="EMBL" id="LT554300">
    <property type="protein sequence ID" value="SAM03819.1"/>
    <property type="molecule type" value="Genomic_DNA"/>
</dbReference>
<feature type="compositionally biased region" description="Low complexity" evidence="1">
    <location>
        <begin position="170"/>
        <end position="186"/>
    </location>
</feature>
<dbReference type="AlphaFoldDB" id="A0A163MDK5"/>
<feature type="compositionally biased region" description="Low complexity" evidence="1">
    <location>
        <begin position="88"/>
        <end position="103"/>
    </location>
</feature>
<feature type="region of interest" description="Disordered" evidence="1">
    <location>
        <begin position="141"/>
        <end position="212"/>
    </location>
</feature>
<proteinExistence type="predicted"/>
<feature type="compositionally biased region" description="Polar residues" evidence="1">
    <location>
        <begin position="187"/>
        <end position="198"/>
    </location>
</feature>
<gene>
    <name evidence="2" type="primary">ABSGL_09673.1 scaffold 11583</name>
</gene>
<evidence type="ECO:0000313" key="2">
    <source>
        <dbReference type="EMBL" id="SAM03819.1"/>
    </source>
</evidence>
<reference evidence="2" key="1">
    <citation type="submission" date="2016-04" db="EMBL/GenBank/DDBJ databases">
        <authorList>
            <person name="Evans L.H."/>
            <person name="Alamgir A."/>
            <person name="Owens N."/>
            <person name="Weber N.D."/>
            <person name="Virtaneva K."/>
            <person name="Barbian K."/>
            <person name="Babar A."/>
            <person name="Rosenke K."/>
        </authorList>
    </citation>
    <scope>NUCLEOTIDE SEQUENCE [LARGE SCALE GENOMIC DNA]</scope>
    <source>
        <strain evidence="2">CBS 101.48</strain>
    </source>
</reference>
<sequence length="440" mass="49878">MEPDQATSLQHELLKIKKGLKDWEYTFFKRHERKPTIKDIQDRPKSLFLYMYIERVYKDYNTKKKQLRQLSVDLPDSQTLSQPVFYDSQAQSSSQQSLSPSFSQKRRRSSQASIEYIRSPSHRLSRMKYVDHLDQPATSLDFASCSNTTSTTTATTTTTASRKATDEDSFWLGSSSSSASKHQSNTTLSNMLFSSTDDSTTKKNQKRKKKSAALEQRLFGHLIWKPRDTLGPALKAERDATADDDDDEQEVVPDLIVSSTPEPVTTSSTTTEDLTIDGLIITERELDPFRHFDPTLRHHADNDEFVMPGLFASSRARSTIMAPMMKDDLARHQRIMEAIRLGTLGEKRPTDDDMDDDLKRFMDENTDCLAEFTMPFDHGMDMFAFEAKDGFPPSPAFLQPSGVWFWVCGDGIVGHGGGWAMGWAGQVHGIEPLCRFRPRG</sequence>
<dbReference type="Gene3D" id="1.10.10.1460">
    <property type="match status" value="1"/>
</dbReference>
<name>A0A163MDK5_ABSGL</name>
<accession>A0A163MDK5</accession>
<feature type="compositionally biased region" description="Low complexity" evidence="1">
    <location>
        <begin position="143"/>
        <end position="162"/>
    </location>
</feature>
<dbReference type="InParanoid" id="A0A163MDK5"/>
<organism evidence="2">
    <name type="scientific">Absidia glauca</name>
    <name type="common">Pin mould</name>
    <dbReference type="NCBI Taxonomy" id="4829"/>
    <lineage>
        <taxon>Eukaryota</taxon>
        <taxon>Fungi</taxon>
        <taxon>Fungi incertae sedis</taxon>
        <taxon>Mucoromycota</taxon>
        <taxon>Mucoromycotina</taxon>
        <taxon>Mucoromycetes</taxon>
        <taxon>Mucorales</taxon>
        <taxon>Cunninghamellaceae</taxon>
        <taxon>Absidia</taxon>
    </lineage>
</organism>
<evidence type="ECO:0000256" key="1">
    <source>
        <dbReference type="SAM" id="MobiDB-lite"/>
    </source>
</evidence>
<protein>
    <recommendedName>
        <fullName evidence="4">DNA replication regulator SLD2</fullName>
    </recommendedName>
</protein>
<feature type="region of interest" description="Disordered" evidence="1">
    <location>
        <begin position="88"/>
        <end position="113"/>
    </location>
</feature>
<dbReference type="OrthoDB" id="8775810at2759"/>